<gene>
    <name evidence="1" type="primary">106090585</name>
</gene>
<dbReference type="EnsemblMetazoa" id="SCAU013064-RA">
    <property type="protein sequence ID" value="SCAU013064-PA"/>
    <property type="gene ID" value="SCAU013064"/>
</dbReference>
<dbReference type="KEGG" id="scac:106090585"/>
<organism evidence="1 2">
    <name type="scientific">Stomoxys calcitrans</name>
    <name type="common">Stable fly</name>
    <name type="synonym">Conops calcitrans</name>
    <dbReference type="NCBI Taxonomy" id="35570"/>
    <lineage>
        <taxon>Eukaryota</taxon>
        <taxon>Metazoa</taxon>
        <taxon>Ecdysozoa</taxon>
        <taxon>Arthropoda</taxon>
        <taxon>Hexapoda</taxon>
        <taxon>Insecta</taxon>
        <taxon>Pterygota</taxon>
        <taxon>Neoptera</taxon>
        <taxon>Endopterygota</taxon>
        <taxon>Diptera</taxon>
        <taxon>Brachycera</taxon>
        <taxon>Muscomorpha</taxon>
        <taxon>Muscoidea</taxon>
        <taxon>Muscidae</taxon>
        <taxon>Stomoxys</taxon>
    </lineage>
</organism>
<dbReference type="VEuPathDB" id="VectorBase:SCAU013064"/>
<dbReference type="OrthoDB" id="6275292at2759"/>
<reference evidence="1" key="1">
    <citation type="submission" date="2020-05" db="UniProtKB">
        <authorList>
            <consortium name="EnsemblMetazoa"/>
        </authorList>
    </citation>
    <scope>IDENTIFICATION</scope>
    <source>
        <strain evidence="1">USDA</strain>
    </source>
</reference>
<evidence type="ECO:0000313" key="2">
    <source>
        <dbReference type="Proteomes" id="UP000095300"/>
    </source>
</evidence>
<protein>
    <submittedName>
        <fullName evidence="1">Uncharacterized protein</fullName>
    </submittedName>
</protein>
<evidence type="ECO:0000313" key="1">
    <source>
        <dbReference type="EnsemblMetazoa" id="SCAU013064-PA"/>
    </source>
</evidence>
<sequence>MILIEDNGQMENKSKRFLNSRLDLPLYMVSRNRLKLPPIYEKLQNHIKRKGTLYTSNECQEATKNLEPFSECIYYDNLNENLSRNSKTCKTPNKSHISSEDKSWSLPSNRYDLKTPPFESRTGSKGAYWRKTAQTIPRKTVVRKSISQFYDIPKEMEKLKNRYNAFKGKFLSNPRERRATTRAMICNPLTSYKDPMEPAPNTYRPKVIGKTCKSPKACEPPNPHLFLRHSVVPVKSNSIHPKHTSFLPGPGRYETRYFKICPCDGKQKKYQPNLDMLVEREKRMKFRGKPFTKIKTQLYCSPDWRHVRGYGFRRLFRGSIGPQKQTVKASEEAKGKSESVKLFHNAKYLDMILNPNHESLSFRKDPLTQLPPRITFNRMVKVVTRKQLRSNRKFAFGSSTERWQDDERPAVATPQQIREMLKQIPEDRRIHNKPIMQKKPEEIVSKLGQTPKHMLPNYVPNLRRRLFKFSPLPNAKILTNETDIRPMEPATHGYFFQPLDGRKYFKDDI</sequence>
<dbReference type="AlphaFoldDB" id="A0A1I8Q1R4"/>
<dbReference type="Proteomes" id="UP000095300">
    <property type="component" value="Unassembled WGS sequence"/>
</dbReference>
<proteinExistence type="predicted"/>
<keyword evidence="2" id="KW-1185">Reference proteome</keyword>
<accession>A0A1I8Q1R4</accession>
<name>A0A1I8Q1R4_STOCA</name>